<sequence length="245" mass="26666">MEHSALRERDLTTDLESGGTTSEEDGSKESVSGVRPVKKLLGRVWNGVMNFDGSIKSEDCVSSCNYMPNPGEVFTENLELLTDKKSEGEETVGLVEKKMVKEKRKKASSKKPPRPPRGPSLDAADQKLVREISELAMLKRARNERMKELKKMKATKTSSSNSNLLAMIITILFCFVIIFQGMCSRNSSRVSFEGSPESAAAATNGGLISVQYYKNFSANSSGPGSSLVEKVSGSDPEEEVSRVAG</sequence>
<feature type="region of interest" description="Disordered" evidence="1">
    <location>
        <begin position="220"/>
        <end position="245"/>
    </location>
</feature>
<feature type="compositionally biased region" description="Basic and acidic residues" evidence="1">
    <location>
        <begin position="1"/>
        <end position="12"/>
    </location>
</feature>
<proteinExistence type="predicted"/>
<reference evidence="3 4" key="1">
    <citation type="submission" date="2020-04" db="EMBL/GenBank/DDBJ databases">
        <title>Plant Genome Project.</title>
        <authorList>
            <person name="Zhang R.-G."/>
        </authorList>
    </citation>
    <scope>NUCLEOTIDE SEQUENCE [LARGE SCALE GENOMIC DNA]</scope>
    <source>
        <strain evidence="3">YNK0</strain>
        <tissue evidence="3">Leaf</tissue>
    </source>
</reference>
<feature type="compositionally biased region" description="Basic residues" evidence="1">
    <location>
        <begin position="100"/>
        <end position="114"/>
    </location>
</feature>
<feature type="region of interest" description="Disordered" evidence="1">
    <location>
        <begin position="1"/>
        <end position="33"/>
    </location>
</feature>
<keyword evidence="2" id="KW-0472">Membrane</keyword>
<dbReference type="AlphaFoldDB" id="A0A834Z8X9"/>
<evidence type="ECO:0000313" key="3">
    <source>
        <dbReference type="EMBL" id="KAF8401291.1"/>
    </source>
</evidence>
<dbReference type="PANTHER" id="PTHR34188">
    <property type="entry name" value="OS01G0299500 PROTEIN"/>
    <property type="match status" value="1"/>
</dbReference>
<feature type="transmembrane region" description="Helical" evidence="2">
    <location>
        <begin position="162"/>
        <end position="182"/>
    </location>
</feature>
<dbReference type="EMBL" id="JABCRI010000008">
    <property type="protein sequence ID" value="KAF8401291.1"/>
    <property type="molecule type" value="Genomic_DNA"/>
</dbReference>
<keyword evidence="2" id="KW-0812">Transmembrane</keyword>
<dbReference type="PANTHER" id="PTHR34188:SF5">
    <property type="entry name" value="OS05G0131900 PROTEIN"/>
    <property type="match status" value="1"/>
</dbReference>
<accession>A0A834Z8X9</accession>
<evidence type="ECO:0000256" key="1">
    <source>
        <dbReference type="SAM" id="MobiDB-lite"/>
    </source>
</evidence>
<organism evidence="3 4">
    <name type="scientific">Tetracentron sinense</name>
    <name type="common">Spur-leaf</name>
    <dbReference type="NCBI Taxonomy" id="13715"/>
    <lineage>
        <taxon>Eukaryota</taxon>
        <taxon>Viridiplantae</taxon>
        <taxon>Streptophyta</taxon>
        <taxon>Embryophyta</taxon>
        <taxon>Tracheophyta</taxon>
        <taxon>Spermatophyta</taxon>
        <taxon>Magnoliopsida</taxon>
        <taxon>Trochodendrales</taxon>
        <taxon>Trochodendraceae</taxon>
        <taxon>Tetracentron</taxon>
    </lineage>
</organism>
<dbReference type="OrthoDB" id="1899142at2759"/>
<dbReference type="OMA" id="FAEDNCK"/>
<evidence type="ECO:0000256" key="2">
    <source>
        <dbReference type="SAM" id="Phobius"/>
    </source>
</evidence>
<gene>
    <name evidence="3" type="ORF">HHK36_012224</name>
</gene>
<comment type="caution">
    <text evidence="3">The sequence shown here is derived from an EMBL/GenBank/DDBJ whole genome shotgun (WGS) entry which is preliminary data.</text>
</comment>
<feature type="region of interest" description="Disordered" evidence="1">
    <location>
        <begin position="92"/>
        <end position="125"/>
    </location>
</feature>
<keyword evidence="4" id="KW-1185">Reference proteome</keyword>
<name>A0A834Z8X9_TETSI</name>
<dbReference type="Proteomes" id="UP000655225">
    <property type="component" value="Unassembled WGS sequence"/>
</dbReference>
<evidence type="ECO:0008006" key="5">
    <source>
        <dbReference type="Google" id="ProtNLM"/>
    </source>
</evidence>
<protein>
    <recommendedName>
        <fullName evidence="5">Transmembrane protein</fullName>
    </recommendedName>
</protein>
<keyword evidence="2" id="KW-1133">Transmembrane helix</keyword>
<evidence type="ECO:0000313" key="4">
    <source>
        <dbReference type="Proteomes" id="UP000655225"/>
    </source>
</evidence>